<dbReference type="Proteomes" id="UP000199161">
    <property type="component" value="Unassembled WGS sequence"/>
</dbReference>
<comment type="subcellular location">
    <subcellularLocation>
        <location evidence="1">Cell membrane</location>
    </subcellularLocation>
</comment>
<keyword evidence="3" id="KW-0328">Glycosyltransferase</keyword>
<accession>A0A1I1DDJ9</accession>
<reference evidence="8" key="1">
    <citation type="submission" date="2016-10" db="EMBL/GenBank/DDBJ databases">
        <authorList>
            <person name="Varghese N."/>
            <person name="Submissions S."/>
        </authorList>
    </citation>
    <scope>NUCLEOTIDE SEQUENCE [LARGE SCALE GENOMIC DNA]</scope>
    <source>
        <strain evidence="8">DSM 13078</strain>
    </source>
</reference>
<dbReference type="AlphaFoldDB" id="A0A1I1DDJ9"/>
<dbReference type="InterPro" id="IPR001173">
    <property type="entry name" value="Glyco_trans_2-like"/>
</dbReference>
<name>A0A1I1DDJ9_NATHA</name>
<keyword evidence="8" id="KW-1185">Reference proteome</keyword>
<evidence type="ECO:0000256" key="5">
    <source>
        <dbReference type="ARBA" id="ARBA00023136"/>
    </source>
</evidence>
<evidence type="ECO:0000256" key="2">
    <source>
        <dbReference type="ARBA" id="ARBA00022475"/>
    </source>
</evidence>
<dbReference type="GO" id="GO:0005886">
    <property type="term" value="C:plasma membrane"/>
    <property type="evidence" value="ECO:0007669"/>
    <property type="project" value="UniProtKB-SubCell"/>
</dbReference>
<protein>
    <submittedName>
        <fullName evidence="7">Glycosyl transferase family 2</fullName>
    </submittedName>
</protein>
<dbReference type="PANTHER" id="PTHR43646:SF2">
    <property type="entry name" value="GLYCOSYLTRANSFERASE 2-LIKE DOMAIN-CONTAINING PROTEIN"/>
    <property type="match status" value="1"/>
</dbReference>
<dbReference type="RefSeq" id="WP_089785020.1">
    <property type="nucleotide sequence ID" value="NZ_FOKW01000001.1"/>
</dbReference>
<gene>
    <name evidence="7" type="ORF">SAMN05444422_101496</name>
</gene>
<evidence type="ECO:0000256" key="3">
    <source>
        <dbReference type="ARBA" id="ARBA00022676"/>
    </source>
</evidence>
<dbReference type="SUPFAM" id="SSF53448">
    <property type="entry name" value="Nucleotide-diphospho-sugar transferases"/>
    <property type="match status" value="1"/>
</dbReference>
<evidence type="ECO:0000256" key="1">
    <source>
        <dbReference type="ARBA" id="ARBA00004236"/>
    </source>
</evidence>
<keyword evidence="5" id="KW-0472">Membrane</keyword>
<dbReference type="PANTHER" id="PTHR43646">
    <property type="entry name" value="GLYCOSYLTRANSFERASE"/>
    <property type="match status" value="1"/>
</dbReference>
<proteinExistence type="predicted"/>
<keyword evidence="2" id="KW-1003">Cell membrane</keyword>
<keyword evidence="4 7" id="KW-0808">Transferase</keyword>
<evidence type="ECO:0000259" key="6">
    <source>
        <dbReference type="Pfam" id="PF00535"/>
    </source>
</evidence>
<evidence type="ECO:0000313" key="7">
    <source>
        <dbReference type="EMBL" id="SFB72452.1"/>
    </source>
</evidence>
<sequence length="228" mass="24918">MTETATDGVEPDVSFVVPARNEADRLRGALASLAGLDTSYEYEMIVVDGDSTDGTPAVAREHGATVVDGSATSIARARNQGAKRARGEWLAFVDADTQVRSTYLTELLGYAEANGLAAASSYCRMTGPRRAKIVEATINYLFPRLERPILPGFNVLVRAEAFEETGGFPDVPNEDTAFSRRLALEYPTGYCPQRLVENSGRRIDRLGLTGTLVYYLQLDLERMRATRG</sequence>
<dbReference type="EMBL" id="FOKW01000001">
    <property type="protein sequence ID" value="SFB72452.1"/>
    <property type="molecule type" value="Genomic_DNA"/>
</dbReference>
<dbReference type="InterPro" id="IPR029044">
    <property type="entry name" value="Nucleotide-diphossugar_trans"/>
</dbReference>
<evidence type="ECO:0000256" key="4">
    <source>
        <dbReference type="ARBA" id="ARBA00022679"/>
    </source>
</evidence>
<evidence type="ECO:0000313" key="8">
    <source>
        <dbReference type="Proteomes" id="UP000199161"/>
    </source>
</evidence>
<dbReference type="GO" id="GO:0016757">
    <property type="term" value="F:glycosyltransferase activity"/>
    <property type="evidence" value="ECO:0007669"/>
    <property type="project" value="UniProtKB-KW"/>
</dbReference>
<feature type="domain" description="Glycosyltransferase 2-like" evidence="6">
    <location>
        <begin position="14"/>
        <end position="162"/>
    </location>
</feature>
<organism evidence="7 8">
    <name type="scientific">Natronobacterium haloterrestre</name>
    <name type="common">Halobiforma haloterrestris</name>
    <dbReference type="NCBI Taxonomy" id="148448"/>
    <lineage>
        <taxon>Archaea</taxon>
        <taxon>Methanobacteriati</taxon>
        <taxon>Methanobacteriota</taxon>
        <taxon>Stenosarchaea group</taxon>
        <taxon>Halobacteria</taxon>
        <taxon>Halobacteriales</taxon>
        <taxon>Natrialbaceae</taxon>
        <taxon>Natronobacterium</taxon>
    </lineage>
</organism>
<dbReference type="Gene3D" id="3.90.550.10">
    <property type="entry name" value="Spore Coat Polysaccharide Biosynthesis Protein SpsA, Chain A"/>
    <property type="match status" value="1"/>
</dbReference>
<dbReference type="OrthoDB" id="46222at2157"/>
<dbReference type="Pfam" id="PF00535">
    <property type="entry name" value="Glycos_transf_2"/>
    <property type="match status" value="1"/>
</dbReference>